<dbReference type="AlphaFoldDB" id="A0A174SWW7"/>
<evidence type="ECO:0000313" key="1">
    <source>
        <dbReference type="EMBL" id="TWV58987.1"/>
    </source>
</evidence>
<accession>A0A174SWW7</accession>
<protein>
    <submittedName>
        <fullName evidence="1">Uncharacterized protein</fullName>
    </submittedName>
</protein>
<organism evidence="1 3">
    <name type="scientific">Parabacteroides distasonis</name>
    <dbReference type="NCBI Taxonomy" id="823"/>
    <lineage>
        <taxon>Bacteria</taxon>
        <taxon>Pseudomonadati</taxon>
        <taxon>Bacteroidota</taxon>
        <taxon>Bacteroidia</taxon>
        <taxon>Bacteroidales</taxon>
        <taxon>Tannerellaceae</taxon>
        <taxon>Parabacteroides</taxon>
    </lineage>
</organism>
<proteinExistence type="predicted"/>
<dbReference type="EMBL" id="CP120353">
    <property type="protein sequence ID" value="WET63461.1"/>
    <property type="molecule type" value="Genomic_DNA"/>
</dbReference>
<evidence type="ECO:0000313" key="3">
    <source>
        <dbReference type="Proteomes" id="UP000315827"/>
    </source>
</evidence>
<reference evidence="2" key="2">
    <citation type="submission" date="2023-03" db="EMBL/GenBank/DDBJ databases">
        <title>Parabacteroides distasonis, a bacteria resistant against UC.</title>
        <authorList>
            <person name="Dai W."/>
        </authorList>
    </citation>
    <scope>NUCLEOTIDE SEQUENCE</scope>
    <source>
        <strain evidence="2">F1-28</strain>
    </source>
</reference>
<dbReference type="EMBL" id="VOHW01000017">
    <property type="protein sequence ID" value="TWV58987.1"/>
    <property type="molecule type" value="Genomic_DNA"/>
</dbReference>
<name>A0A174SWW7_PARDI</name>
<dbReference type="Proteomes" id="UP000315827">
    <property type="component" value="Unassembled WGS sequence"/>
</dbReference>
<gene>
    <name evidence="1" type="ORF">FSA05_19680</name>
    <name evidence="2" type="ORF">P2T59_17395</name>
</gene>
<reference evidence="1 3" key="1">
    <citation type="submission" date="2019-07" db="EMBL/GenBank/DDBJ databases">
        <title>Genome sequencing of Parabacteroides distasonis iSURF_7.</title>
        <authorList>
            <person name="Degefu H.N."/>
            <person name="Ruoff K.L."/>
            <person name="Price C.E."/>
            <person name="Valls R.A."/>
            <person name="O'Toole G.A."/>
        </authorList>
    </citation>
    <scope>NUCLEOTIDE SEQUENCE [LARGE SCALE GENOMIC DNA]</scope>
    <source>
        <strain evidence="1 3">CFPLTA003_1B</strain>
    </source>
</reference>
<evidence type="ECO:0000313" key="2">
    <source>
        <dbReference type="EMBL" id="WET63461.1"/>
    </source>
</evidence>
<dbReference type="Proteomes" id="UP001221009">
    <property type="component" value="Chromosome"/>
</dbReference>
<sequence length="84" mass="9431">MATITLNIDDSLLHRYSNKMRLEGKALSKWLETMLTRELIRAKDGENDVFSTDLIIDSFHLKGPHKEVPADDMGKGAIASAKFI</sequence>
<dbReference type="RefSeq" id="WP_008773147.1">
    <property type="nucleotide sequence ID" value="NZ_CAJSZN010000025.1"/>
</dbReference>